<dbReference type="PANTHER" id="PTHR43236:SF1">
    <property type="entry name" value="BLL7220 PROTEIN"/>
    <property type="match status" value="1"/>
</dbReference>
<dbReference type="InterPro" id="IPR010359">
    <property type="entry name" value="IrrE_HExxH"/>
</dbReference>
<keyword evidence="4" id="KW-1185">Reference proteome</keyword>
<dbReference type="InterPro" id="IPR001387">
    <property type="entry name" value="Cro/C1-type_HTH"/>
</dbReference>
<name>A0A5C6J895_9ACTN</name>
<dbReference type="EMBL" id="VOGW01000148">
    <property type="protein sequence ID" value="TWV37180.1"/>
    <property type="molecule type" value="Genomic_DNA"/>
</dbReference>
<sequence length="351" mass="39101">MSINPRMLVLAREAQGLTQQDLAKATGLAQSTLSKAENGLRPLPEADVSQVAKVLRVTPELLTWQEEIYGFGSASFFHRKQQSLSQRTLRKIQARVNLLRMRLVRLSDGIAVDTSLTIPRIDIDDVGTAAEVARRVRAAWRLPMGPVPNLVNIVEAAGGTVLLRDFETHRINAISVWHPGAGPLFVLNSTLSPERQRFVLAHEIGHMVMHEGEPPRETAEKEADSFAEELLMPAAEIAKDLGGIDVRKAAALKPYWRVPMQSLIIRAEHLGIISQARSRSLHAYMNKAGYLASEPAPIQREEPQIYKEMLRIHVEEHEYSTGELSQVTGMIEEDLEAEISTPSRNGLRLVR</sequence>
<feature type="domain" description="HTH cro/C1-type" evidence="2">
    <location>
        <begin position="8"/>
        <end position="62"/>
    </location>
</feature>
<organism evidence="3 4">
    <name type="scientific">Streptomyces misionensis</name>
    <dbReference type="NCBI Taxonomy" id="67331"/>
    <lineage>
        <taxon>Bacteria</taxon>
        <taxon>Bacillati</taxon>
        <taxon>Actinomycetota</taxon>
        <taxon>Actinomycetes</taxon>
        <taxon>Kitasatosporales</taxon>
        <taxon>Streptomycetaceae</taxon>
        <taxon>Streptomyces</taxon>
    </lineage>
</organism>
<proteinExistence type="inferred from homology"/>
<reference evidence="3" key="1">
    <citation type="journal article" date="2019" name="Microbiol. Resour. Announc.">
        <title>Draft Genomic Sequences of Streptomyces misionensis and Streptomyces albidoflavus, bacteria applied for phytopathogen biocontrol.</title>
        <authorList>
            <person name="Pylro V."/>
            <person name="Dias A."/>
            <person name="Andreote F."/>
            <person name="Varani A."/>
            <person name="Andreote C."/>
            <person name="Bernardo E."/>
            <person name="Martins T."/>
        </authorList>
    </citation>
    <scope>NUCLEOTIDE SEQUENCE [LARGE SCALE GENOMIC DNA]</scope>
    <source>
        <strain evidence="3">66</strain>
    </source>
</reference>
<dbReference type="AlphaFoldDB" id="A0A5C6J895"/>
<dbReference type="Gene3D" id="1.10.10.2910">
    <property type="match status" value="1"/>
</dbReference>
<evidence type="ECO:0000313" key="3">
    <source>
        <dbReference type="EMBL" id="TWV37180.1"/>
    </source>
</evidence>
<dbReference type="Pfam" id="PF01381">
    <property type="entry name" value="HTH_3"/>
    <property type="match status" value="1"/>
</dbReference>
<protein>
    <submittedName>
        <fullName evidence="3">ImmA/IrrE family metallo-endopeptidase</fullName>
    </submittedName>
</protein>
<dbReference type="SUPFAM" id="SSF47413">
    <property type="entry name" value="lambda repressor-like DNA-binding domains"/>
    <property type="match status" value="1"/>
</dbReference>
<dbReference type="CDD" id="cd00093">
    <property type="entry name" value="HTH_XRE"/>
    <property type="match status" value="1"/>
</dbReference>
<accession>A0A5C6J895</accession>
<evidence type="ECO:0000313" key="4">
    <source>
        <dbReference type="Proteomes" id="UP000320481"/>
    </source>
</evidence>
<dbReference type="PANTHER" id="PTHR43236">
    <property type="entry name" value="ANTITOXIN HIGA1"/>
    <property type="match status" value="1"/>
</dbReference>
<dbReference type="PROSITE" id="PS50943">
    <property type="entry name" value="HTH_CROC1"/>
    <property type="match status" value="1"/>
</dbReference>
<dbReference type="SMART" id="SM00530">
    <property type="entry name" value="HTH_XRE"/>
    <property type="match status" value="1"/>
</dbReference>
<dbReference type="RefSeq" id="WP_146467424.1">
    <property type="nucleotide sequence ID" value="NZ_VOGW01000148.1"/>
</dbReference>
<comment type="caution">
    <text evidence="3">The sequence shown here is derived from an EMBL/GenBank/DDBJ whole genome shotgun (WGS) entry which is preliminary data.</text>
</comment>
<dbReference type="InterPro" id="IPR052345">
    <property type="entry name" value="Rad_response_metalloprotease"/>
</dbReference>
<dbReference type="GO" id="GO:0003677">
    <property type="term" value="F:DNA binding"/>
    <property type="evidence" value="ECO:0007669"/>
    <property type="project" value="InterPro"/>
</dbReference>
<comment type="similarity">
    <text evidence="1">Belongs to the short-chain fatty acyl-CoA assimilation regulator (ScfR) family.</text>
</comment>
<dbReference type="Pfam" id="PF06114">
    <property type="entry name" value="Peptidase_M78"/>
    <property type="match status" value="1"/>
</dbReference>
<dbReference type="Gene3D" id="1.10.260.40">
    <property type="entry name" value="lambda repressor-like DNA-binding domains"/>
    <property type="match status" value="1"/>
</dbReference>
<evidence type="ECO:0000256" key="1">
    <source>
        <dbReference type="ARBA" id="ARBA00007227"/>
    </source>
</evidence>
<evidence type="ECO:0000259" key="2">
    <source>
        <dbReference type="PROSITE" id="PS50943"/>
    </source>
</evidence>
<gene>
    <name evidence="3" type="ORF">FRZ03_25235</name>
</gene>
<dbReference type="InterPro" id="IPR010982">
    <property type="entry name" value="Lambda_DNA-bd_dom_sf"/>
</dbReference>
<dbReference type="Proteomes" id="UP000320481">
    <property type="component" value="Unassembled WGS sequence"/>
</dbReference>